<accession>G9MKL8</accession>
<dbReference type="VEuPathDB" id="FungiDB:TRIVIDRAFT_118593"/>
<evidence type="ECO:0000313" key="5">
    <source>
        <dbReference type="Proteomes" id="UP000007115"/>
    </source>
</evidence>
<dbReference type="GO" id="GO:0006897">
    <property type="term" value="P:endocytosis"/>
    <property type="evidence" value="ECO:0007669"/>
    <property type="project" value="TreeGrafter"/>
</dbReference>
<dbReference type="GeneID" id="25787100"/>
<dbReference type="eggNOG" id="ENOG502RCV0">
    <property type="taxonomic scope" value="Eukaryota"/>
</dbReference>
<feature type="non-terminal residue" evidence="4">
    <location>
        <position position="232"/>
    </location>
</feature>
<dbReference type="GO" id="GO:0036286">
    <property type="term" value="C:eisosome filament"/>
    <property type="evidence" value="ECO:0007669"/>
    <property type="project" value="TreeGrafter"/>
</dbReference>
<evidence type="ECO:0000256" key="3">
    <source>
        <dbReference type="SAM" id="MobiDB-lite"/>
    </source>
</evidence>
<dbReference type="PANTHER" id="PTHR31962:SF4">
    <property type="entry name" value="PRIMARY COMPONENT OF EISOSOMES (EUROFUNG)"/>
    <property type="match status" value="1"/>
</dbReference>
<feature type="region of interest" description="Disordered" evidence="3">
    <location>
        <begin position="211"/>
        <end position="232"/>
    </location>
</feature>
<dbReference type="AlphaFoldDB" id="G9MKL8"/>
<dbReference type="Proteomes" id="UP000007115">
    <property type="component" value="Unassembled WGS sequence"/>
</dbReference>
<dbReference type="HOGENOM" id="CLU_046464_1_1_1"/>
<protein>
    <recommendedName>
        <fullName evidence="6">Sphingolipid long chain base-responsive protein LSP1</fullName>
    </recommendedName>
</protein>
<dbReference type="PANTHER" id="PTHR31962">
    <property type="entry name" value="SPHINGOLIPID LONG CHAIN BASE-RESPONSIVE PROTEIN PIL1"/>
    <property type="match status" value="1"/>
</dbReference>
<dbReference type="Pfam" id="PF13805">
    <property type="entry name" value="Pil1"/>
    <property type="match status" value="1"/>
</dbReference>
<organism evidence="4 5">
    <name type="scientific">Hypocrea virens (strain Gv29-8 / FGSC 10586)</name>
    <name type="common">Gliocladium virens</name>
    <name type="synonym">Trichoderma virens</name>
    <dbReference type="NCBI Taxonomy" id="413071"/>
    <lineage>
        <taxon>Eukaryota</taxon>
        <taxon>Fungi</taxon>
        <taxon>Dikarya</taxon>
        <taxon>Ascomycota</taxon>
        <taxon>Pezizomycotina</taxon>
        <taxon>Sordariomycetes</taxon>
        <taxon>Hypocreomycetidae</taxon>
        <taxon>Hypocreales</taxon>
        <taxon>Hypocreaceae</taxon>
        <taxon>Trichoderma</taxon>
    </lineage>
</organism>
<dbReference type="RefSeq" id="XP_013958966.1">
    <property type="nucleotide sequence ID" value="XM_014103491.1"/>
</dbReference>
<dbReference type="GO" id="GO:0005886">
    <property type="term" value="C:plasma membrane"/>
    <property type="evidence" value="ECO:0007669"/>
    <property type="project" value="TreeGrafter"/>
</dbReference>
<comment type="caution">
    <text evidence="4">The sequence shown here is derived from an EMBL/GenBank/DDBJ whole genome shotgun (WGS) entry which is preliminary data.</text>
</comment>
<dbReference type="InParanoid" id="G9MKL8"/>
<evidence type="ECO:0000313" key="4">
    <source>
        <dbReference type="EMBL" id="EHK24765.1"/>
    </source>
</evidence>
<evidence type="ECO:0008006" key="6">
    <source>
        <dbReference type="Google" id="ProtNLM"/>
    </source>
</evidence>
<name>G9MKL8_HYPVG</name>
<sequence>RGFSLLSLRESVQPELSRKLFRLIKLEINLIHTHEAAARDRMAIATQLSEWGEQTSDEAVNDISDKIGVILSEIGQLEDGYVASLDVSRSHLKMIRDTEKSVQPSRDGKSKLYDEFQKLKAKEPQSARLVLLEQELVRAEAENLVAEAQLTNITRQKLKEAYDVEFNAIIERAEKQIILAKHGRRLLELLDDKPLSPGDVRLPYENGAQARQVLNDAEDDLKEWQPEHKAAS</sequence>
<dbReference type="OMA" id="MTRQKFK"/>
<evidence type="ECO:0000256" key="1">
    <source>
        <dbReference type="ARBA" id="ARBA00022553"/>
    </source>
</evidence>
<keyword evidence="2" id="KW-0175">Coiled coil</keyword>
<proteinExistence type="predicted"/>
<keyword evidence="5" id="KW-1185">Reference proteome</keyword>
<dbReference type="GO" id="GO:0008289">
    <property type="term" value="F:lipid binding"/>
    <property type="evidence" value="ECO:0007669"/>
    <property type="project" value="TreeGrafter"/>
</dbReference>
<dbReference type="FunFam" id="1.20.1270.60:FF:000005">
    <property type="entry name" value="Sphingolipid long chain base-responsive pil1"/>
    <property type="match status" value="1"/>
</dbReference>
<feature type="non-terminal residue" evidence="4">
    <location>
        <position position="1"/>
    </location>
</feature>
<feature type="compositionally biased region" description="Basic and acidic residues" evidence="3">
    <location>
        <begin position="222"/>
        <end position="232"/>
    </location>
</feature>
<dbReference type="OrthoDB" id="5599269at2759"/>
<feature type="coiled-coil region" evidence="2">
    <location>
        <begin position="129"/>
        <end position="156"/>
    </location>
</feature>
<gene>
    <name evidence="4" type="ORF">TRIVIDRAFT_118593</name>
</gene>
<dbReference type="GO" id="GO:0070941">
    <property type="term" value="P:eisosome assembly"/>
    <property type="evidence" value="ECO:0007669"/>
    <property type="project" value="TreeGrafter"/>
</dbReference>
<dbReference type="InterPro" id="IPR028245">
    <property type="entry name" value="PIL1/LSP1"/>
</dbReference>
<evidence type="ECO:0000256" key="2">
    <source>
        <dbReference type="SAM" id="Coils"/>
    </source>
</evidence>
<dbReference type="Gene3D" id="1.20.1270.60">
    <property type="entry name" value="Arfaptin homology (AH) domain/BAR domain"/>
    <property type="match status" value="1"/>
</dbReference>
<reference evidence="4 5" key="1">
    <citation type="journal article" date="2011" name="Genome Biol.">
        <title>Comparative genome sequence analysis underscores mycoparasitism as the ancestral life style of Trichoderma.</title>
        <authorList>
            <person name="Kubicek C.P."/>
            <person name="Herrera-Estrella A."/>
            <person name="Seidl-Seiboth V."/>
            <person name="Martinez D.A."/>
            <person name="Druzhinina I.S."/>
            <person name="Thon M."/>
            <person name="Zeilinger S."/>
            <person name="Casas-Flores S."/>
            <person name="Horwitz B.A."/>
            <person name="Mukherjee P.K."/>
            <person name="Mukherjee M."/>
            <person name="Kredics L."/>
            <person name="Alcaraz L.D."/>
            <person name="Aerts A."/>
            <person name="Antal Z."/>
            <person name="Atanasova L."/>
            <person name="Cervantes-Badillo M.G."/>
            <person name="Challacombe J."/>
            <person name="Chertkov O."/>
            <person name="McCluskey K."/>
            <person name="Coulpier F."/>
            <person name="Deshpande N."/>
            <person name="von Doehren H."/>
            <person name="Ebbole D.J."/>
            <person name="Esquivel-Naranjo E.U."/>
            <person name="Fekete E."/>
            <person name="Flipphi M."/>
            <person name="Glaser F."/>
            <person name="Gomez-Rodriguez E.Y."/>
            <person name="Gruber S."/>
            <person name="Han C."/>
            <person name="Henrissat B."/>
            <person name="Hermosa R."/>
            <person name="Hernandez-Onate M."/>
            <person name="Karaffa L."/>
            <person name="Kosti I."/>
            <person name="Le Crom S."/>
            <person name="Lindquist E."/>
            <person name="Lucas S."/>
            <person name="Luebeck M."/>
            <person name="Luebeck P.S."/>
            <person name="Margeot A."/>
            <person name="Metz B."/>
            <person name="Misra M."/>
            <person name="Nevalainen H."/>
            <person name="Omann M."/>
            <person name="Packer N."/>
            <person name="Perrone G."/>
            <person name="Uresti-Rivera E.E."/>
            <person name="Salamov A."/>
            <person name="Schmoll M."/>
            <person name="Seiboth B."/>
            <person name="Shapiro H."/>
            <person name="Sukno S."/>
            <person name="Tamayo-Ramos J.A."/>
            <person name="Tisch D."/>
            <person name="Wiest A."/>
            <person name="Wilkinson H.H."/>
            <person name="Zhang M."/>
            <person name="Coutinho P.M."/>
            <person name="Kenerley C.M."/>
            <person name="Monte E."/>
            <person name="Baker S.E."/>
            <person name="Grigoriev I.V."/>
        </authorList>
    </citation>
    <scope>NUCLEOTIDE SEQUENCE [LARGE SCALE GENOMIC DNA]</scope>
    <source>
        <strain evidence="5">Gv29-8 / FGSC 10586</strain>
    </source>
</reference>
<keyword evidence="1" id="KW-0597">Phosphoprotein</keyword>
<dbReference type="EMBL" id="ABDF02000004">
    <property type="protein sequence ID" value="EHK24765.1"/>
    <property type="molecule type" value="Genomic_DNA"/>
</dbReference>
<dbReference type="InterPro" id="IPR027267">
    <property type="entry name" value="AH/BAR_dom_sf"/>
</dbReference>
<dbReference type="STRING" id="413071.G9MKL8"/>